<comment type="caution">
    <text evidence="2">The sequence shown here is derived from an EMBL/GenBank/DDBJ whole genome shotgun (WGS) entry which is preliminary data.</text>
</comment>
<dbReference type="Proteomes" id="UP000191691">
    <property type="component" value="Unassembled WGS sequence"/>
</dbReference>
<gene>
    <name evidence="2" type="ORF">PENNAL_c0383G09024</name>
</gene>
<keyword evidence="3" id="KW-1185">Reference proteome</keyword>
<feature type="region of interest" description="Disordered" evidence="1">
    <location>
        <begin position="1"/>
        <end position="20"/>
    </location>
</feature>
<accession>A0A1V6W4P4</accession>
<evidence type="ECO:0000313" key="3">
    <source>
        <dbReference type="Proteomes" id="UP000191691"/>
    </source>
</evidence>
<name>A0A1V6W4P4_PENNA</name>
<evidence type="ECO:0000313" key="2">
    <source>
        <dbReference type="EMBL" id="OQE57859.1"/>
    </source>
</evidence>
<dbReference type="EMBL" id="MOOB01000383">
    <property type="protein sequence ID" value="OQE57859.1"/>
    <property type="molecule type" value="Genomic_DNA"/>
</dbReference>
<reference evidence="3" key="1">
    <citation type="journal article" date="2017" name="Nat. Microbiol.">
        <title>Global analysis of biosynthetic gene clusters reveals vast potential of secondary metabolite production in Penicillium species.</title>
        <authorList>
            <person name="Nielsen J.C."/>
            <person name="Grijseels S."/>
            <person name="Prigent S."/>
            <person name="Ji B."/>
            <person name="Dainat J."/>
            <person name="Nielsen K.F."/>
            <person name="Frisvad J.C."/>
            <person name="Workman M."/>
            <person name="Nielsen J."/>
        </authorList>
    </citation>
    <scope>NUCLEOTIDE SEQUENCE [LARGE SCALE GENOMIC DNA]</scope>
    <source>
        <strain evidence="3">IBT 13039</strain>
    </source>
</reference>
<protein>
    <submittedName>
        <fullName evidence="2">Uncharacterized protein</fullName>
    </submittedName>
</protein>
<evidence type="ECO:0000256" key="1">
    <source>
        <dbReference type="SAM" id="MobiDB-lite"/>
    </source>
</evidence>
<sequence length="20" mass="2173">MRSHALSPDMTIGGIDDEPM</sequence>
<dbReference type="AlphaFoldDB" id="A0A1V6W4P4"/>
<organism evidence="2 3">
    <name type="scientific">Penicillium nalgiovense</name>
    <dbReference type="NCBI Taxonomy" id="60175"/>
    <lineage>
        <taxon>Eukaryota</taxon>
        <taxon>Fungi</taxon>
        <taxon>Dikarya</taxon>
        <taxon>Ascomycota</taxon>
        <taxon>Pezizomycotina</taxon>
        <taxon>Eurotiomycetes</taxon>
        <taxon>Eurotiomycetidae</taxon>
        <taxon>Eurotiales</taxon>
        <taxon>Aspergillaceae</taxon>
        <taxon>Penicillium</taxon>
    </lineage>
</organism>
<proteinExistence type="predicted"/>